<comment type="similarity">
    <text evidence="1">Belongs to the PrpD family.</text>
</comment>
<dbReference type="Pfam" id="PF03972">
    <property type="entry name" value="MmgE_PrpD_N"/>
    <property type="match status" value="1"/>
</dbReference>
<protein>
    <submittedName>
        <fullName evidence="4">MmgE/PrpD family protein</fullName>
    </submittedName>
</protein>
<feature type="domain" description="MmgE/PrpD N-terminal" evidence="2">
    <location>
        <begin position="5"/>
        <end position="246"/>
    </location>
</feature>
<dbReference type="Proteomes" id="UP001500851">
    <property type="component" value="Unassembled WGS sequence"/>
</dbReference>
<dbReference type="InterPro" id="IPR042183">
    <property type="entry name" value="MmgE/PrpD_sf_1"/>
</dbReference>
<feature type="domain" description="MmgE/PrpD C-terminal" evidence="3">
    <location>
        <begin position="262"/>
        <end position="437"/>
    </location>
</feature>
<dbReference type="InterPro" id="IPR045337">
    <property type="entry name" value="MmgE_PrpD_C"/>
</dbReference>
<dbReference type="Pfam" id="PF19305">
    <property type="entry name" value="MmgE_PrpD_C"/>
    <property type="match status" value="1"/>
</dbReference>
<reference evidence="4 5" key="1">
    <citation type="journal article" date="2019" name="Int. J. Syst. Evol. Microbiol.">
        <title>The Global Catalogue of Microorganisms (GCM) 10K type strain sequencing project: providing services to taxonomists for standard genome sequencing and annotation.</title>
        <authorList>
            <consortium name="The Broad Institute Genomics Platform"/>
            <consortium name="The Broad Institute Genome Sequencing Center for Infectious Disease"/>
            <person name="Wu L."/>
            <person name="Ma J."/>
        </authorList>
    </citation>
    <scope>NUCLEOTIDE SEQUENCE [LARGE SCALE GENOMIC DNA]</scope>
    <source>
        <strain evidence="4 5">JCM 14736</strain>
    </source>
</reference>
<dbReference type="PANTHER" id="PTHR16943">
    <property type="entry name" value="2-METHYLCITRATE DEHYDRATASE-RELATED"/>
    <property type="match status" value="1"/>
</dbReference>
<dbReference type="EMBL" id="BAAAOB010000001">
    <property type="protein sequence ID" value="GAA1782684.1"/>
    <property type="molecule type" value="Genomic_DNA"/>
</dbReference>
<organism evidence="4 5">
    <name type="scientific">Leucobacter iarius</name>
    <dbReference type="NCBI Taxonomy" id="333963"/>
    <lineage>
        <taxon>Bacteria</taxon>
        <taxon>Bacillati</taxon>
        <taxon>Actinomycetota</taxon>
        <taxon>Actinomycetes</taxon>
        <taxon>Micrococcales</taxon>
        <taxon>Microbacteriaceae</taxon>
        <taxon>Leucobacter</taxon>
    </lineage>
</organism>
<comment type="caution">
    <text evidence="4">The sequence shown here is derived from an EMBL/GenBank/DDBJ whole genome shotgun (WGS) entry which is preliminary data.</text>
</comment>
<dbReference type="InterPro" id="IPR005656">
    <property type="entry name" value="MmgE_PrpD"/>
</dbReference>
<keyword evidence="5" id="KW-1185">Reference proteome</keyword>
<dbReference type="Gene3D" id="1.10.4100.10">
    <property type="entry name" value="2-methylcitrate dehydratase PrpD"/>
    <property type="match status" value="1"/>
</dbReference>
<evidence type="ECO:0000313" key="5">
    <source>
        <dbReference type="Proteomes" id="UP001500851"/>
    </source>
</evidence>
<dbReference type="InterPro" id="IPR036148">
    <property type="entry name" value="MmgE/PrpD_sf"/>
</dbReference>
<gene>
    <name evidence="4" type="ORF">GCM10009768_09470</name>
</gene>
<dbReference type="RefSeq" id="WP_344029972.1">
    <property type="nucleotide sequence ID" value="NZ_BAAAOB010000001.1"/>
</dbReference>
<evidence type="ECO:0000256" key="1">
    <source>
        <dbReference type="ARBA" id="ARBA00006174"/>
    </source>
</evidence>
<dbReference type="SUPFAM" id="SSF103378">
    <property type="entry name" value="2-methylcitrate dehydratase PrpD"/>
    <property type="match status" value="1"/>
</dbReference>
<evidence type="ECO:0000259" key="2">
    <source>
        <dbReference type="Pfam" id="PF03972"/>
    </source>
</evidence>
<name>A0ABN2LBB1_9MICO</name>
<evidence type="ECO:0000313" key="4">
    <source>
        <dbReference type="EMBL" id="GAA1782684.1"/>
    </source>
</evidence>
<proteinExistence type="inferred from homology"/>
<dbReference type="PANTHER" id="PTHR16943:SF8">
    <property type="entry name" value="2-METHYLCITRATE DEHYDRATASE"/>
    <property type="match status" value="1"/>
</dbReference>
<evidence type="ECO:0000259" key="3">
    <source>
        <dbReference type="Pfam" id="PF19305"/>
    </source>
</evidence>
<dbReference type="InterPro" id="IPR045336">
    <property type="entry name" value="MmgE_PrpD_N"/>
</dbReference>
<dbReference type="InterPro" id="IPR042188">
    <property type="entry name" value="MmgE/PrpD_sf_2"/>
</dbReference>
<sequence length="466" mass="49809">MTEVQDLARFVGRARIEDLSAEALEQLKIRVLDTLGVAIGALDAEPIAAIRGLLADLDGTPTATLIGGGATSPERAAFFNSALSRYLDFMDSYLAPGETNHPSDNLGAVLAAAESVDATGAEFLTALAVAYQVHTRLSDEAPVRARGFDHTTQGAFAVAAGAAKALRLPEKQIANAVAIAGTANVALRVTRTGNLSHWKGLAYPHVSQTGTFAALLAGRGITGPEAVFEGNKGFKDSVSGPFELDWSQEDLERVRRTIVKKHNAEIHSQSALDAAQDIRAQDGFTSRAIAQIRLTTFDVAHSIIGGGEEGDKRLVRTKEEADHSLPWMLAVVLLDGRLTPEQYAPERIVAADVQGLMTRVVITPSDELSARFPAHMPADLEVELADGTVFRSSQDSYHGFHDDPLDWEAARAKFDALASPFTDAALRDEIAGIVRELDRRSTRELTAALARVPRTRSSAHSAGGAH</sequence>
<dbReference type="Gene3D" id="3.30.1330.120">
    <property type="entry name" value="2-methylcitrate dehydratase PrpD"/>
    <property type="match status" value="1"/>
</dbReference>
<accession>A0ABN2LBB1</accession>